<dbReference type="PROSITE" id="PS50011">
    <property type="entry name" value="PROTEIN_KINASE_DOM"/>
    <property type="match status" value="1"/>
</dbReference>
<dbReference type="Gene3D" id="1.10.510.10">
    <property type="entry name" value="Transferase(Phosphotransferase) domain 1"/>
    <property type="match status" value="1"/>
</dbReference>
<evidence type="ECO:0000256" key="6">
    <source>
        <dbReference type="ARBA" id="ARBA00022741"/>
    </source>
</evidence>
<dbReference type="PANTHER" id="PTHR22988">
    <property type="entry name" value="MYOTONIC DYSTROPHY S/T KINASE-RELATED"/>
    <property type="match status" value="1"/>
</dbReference>
<dbReference type="InterPro" id="IPR008271">
    <property type="entry name" value="Ser/Thr_kinase_AS"/>
</dbReference>
<keyword evidence="8 11" id="KW-0067">ATP-binding</keyword>
<keyword evidence="4" id="KW-0597">Phosphoprotein</keyword>
<protein>
    <recommendedName>
        <fullName evidence="2">non-specific serine/threonine protein kinase</fullName>
        <ecNumber evidence="2">2.7.11.1</ecNumber>
    </recommendedName>
</protein>
<organism evidence="14 15">
    <name type="scientific">Limulus polyphemus</name>
    <name type="common">Atlantic horseshoe crab</name>
    <dbReference type="NCBI Taxonomy" id="6850"/>
    <lineage>
        <taxon>Eukaryota</taxon>
        <taxon>Metazoa</taxon>
        <taxon>Ecdysozoa</taxon>
        <taxon>Arthropoda</taxon>
        <taxon>Chelicerata</taxon>
        <taxon>Merostomata</taxon>
        <taxon>Xiphosura</taxon>
        <taxon>Limulidae</taxon>
        <taxon>Limulus</taxon>
    </lineage>
</organism>
<evidence type="ECO:0000259" key="12">
    <source>
        <dbReference type="PROSITE" id="PS50011"/>
    </source>
</evidence>
<keyword evidence="7" id="KW-0418">Kinase</keyword>
<dbReference type="CDD" id="cd21780">
    <property type="entry name" value="MobB_Trc-like"/>
    <property type="match status" value="1"/>
</dbReference>
<dbReference type="InterPro" id="IPR017441">
    <property type="entry name" value="Protein_kinase_ATP_BS"/>
</dbReference>
<evidence type="ECO:0000256" key="7">
    <source>
        <dbReference type="ARBA" id="ARBA00022777"/>
    </source>
</evidence>
<gene>
    <name evidence="15" type="primary">LOC106456864</name>
</gene>
<evidence type="ECO:0000313" key="14">
    <source>
        <dbReference type="Proteomes" id="UP000694941"/>
    </source>
</evidence>
<dbReference type="PROSITE" id="PS00108">
    <property type="entry name" value="PROTEIN_KINASE_ST"/>
    <property type="match status" value="1"/>
</dbReference>
<dbReference type="InterPro" id="IPR017892">
    <property type="entry name" value="Pkinase_C"/>
</dbReference>
<evidence type="ECO:0000256" key="4">
    <source>
        <dbReference type="ARBA" id="ARBA00022553"/>
    </source>
</evidence>
<evidence type="ECO:0000256" key="1">
    <source>
        <dbReference type="ARBA" id="ARBA00009903"/>
    </source>
</evidence>
<evidence type="ECO:0000256" key="2">
    <source>
        <dbReference type="ARBA" id="ARBA00012513"/>
    </source>
</evidence>
<dbReference type="Pfam" id="PF00433">
    <property type="entry name" value="Pkinase_C"/>
    <property type="match status" value="1"/>
</dbReference>
<name>A0ABM1AZH6_LIMPO</name>
<evidence type="ECO:0000256" key="11">
    <source>
        <dbReference type="PROSITE-ProRule" id="PRU10141"/>
    </source>
</evidence>
<keyword evidence="5" id="KW-0808">Transferase</keyword>
<comment type="catalytic activity">
    <reaction evidence="9">
        <text>L-threonyl-[protein] + ATP = O-phospho-L-threonyl-[protein] + ADP + H(+)</text>
        <dbReference type="Rhea" id="RHEA:46608"/>
        <dbReference type="Rhea" id="RHEA-COMP:11060"/>
        <dbReference type="Rhea" id="RHEA-COMP:11605"/>
        <dbReference type="ChEBI" id="CHEBI:15378"/>
        <dbReference type="ChEBI" id="CHEBI:30013"/>
        <dbReference type="ChEBI" id="CHEBI:30616"/>
        <dbReference type="ChEBI" id="CHEBI:61977"/>
        <dbReference type="ChEBI" id="CHEBI:456216"/>
        <dbReference type="EC" id="2.7.11.1"/>
    </reaction>
</comment>
<dbReference type="EC" id="2.7.11.1" evidence="2"/>
<dbReference type="Proteomes" id="UP000694941">
    <property type="component" value="Unplaced"/>
</dbReference>
<dbReference type="SUPFAM" id="SSF56112">
    <property type="entry name" value="Protein kinase-like (PK-like)"/>
    <property type="match status" value="1"/>
</dbReference>
<evidence type="ECO:0000256" key="3">
    <source>
        <dbReference type="ARBA" id="ARBA00022527"/>
    </source>
</evidence>
<feature type="domain" description="AGC-kinase C-terminal" evidence="13">
    <location>
        <begin position="441"/>
        <end position="509"/>
    </location>
</feature>
<dbReference type="GeneID" id="106456864"/>
<dbReference type="Gene3D" id="3.30.200.20">
    <property type="entry name" value="Phosphorylase Kinase, domain 1"/>
    <property type="match status" value="1"/>
</dbReference>
<dbReference type="InterPro" id="IPR050839">
    <property type="entry name" value="Rho-assoc_Ser/Thr_Kinase"/>
</dbReference>
<evidence type="ECO:0000256" key="5">
    <source>
        <dbReference type="ARBA" id="ARBA00022679"/>
    </source>
</evidence>
<dbReference type="PROSITE" id="PS00107">
    <property type="entry name" value="PROTEIN_KINASE_ATP"/>
    <property type="match status" value="1"/>
</dbReference>
<evidence type="ECO:0000256" key="8">
    <source>
        <dbReference type="ARBA" id="ARBA00022840"/>
    </source>
</evidence>
<evidence type="ECO:0000256" key="9">
    <source>
        <dbReference type="ARBA" id="ARBA00047899"/>
    </source>
</evidence>
<feature type="domain" description="Protein kinase" evidence="12">
    <location>
        <begin position="146"/>
        <end position="440"/>
    </location>
</feature>
<evidence type="ECO:0000256" key="10">
    <source>
        <dbReference type="ARBA" id="ARBA00048679"/>
    </source>
</evidence>
<accession>A0ABM1AZH6</accession>
<dbReference type="InterPro" id="IPR000961">
    <property type="entry name" value="AGC-kinase_C"/>
</dbReference>
<sequence length="513" mass="59796">MVSCWPELHKIPRSTRLKFHLGTEYQEHAFMGEERHFFPKNHRNLEEASYCTNTACEKMAAIDKGQVRFSGHTMDKAIKAKVHLETYYSNLISQHRERKNRHEKLEEIMKMEELTEQEKQEKRIQHAIKETKFLRLKRSRLGIEDFEPLKVIGRGGFGEVRLVQKKDTGHVYAMKILRKVDMLEKEQVGHVRAERDILVEADHEWIVKMYYSFQDAINLYLIMEFLPGGDLMTLLMKKDTLSEEETQFYIAETALAINSIHTLGFIHRDIKPDNILFDARGHIKLSDFGLCTGLKKSHGTDFYRNLSQVKPSDFTSNPMESKRKAESWKKNRRQLAYSTVGTPDYIAPEVFIKTGYTSACDWWSLGVIMYEMLIGYPPFCSETREETFMKVINFKETLVFPPEIPISSEAMDLIQRFCSEVETRIGLNGDVEEILQHPFFSDVDWEHIRERPAAIPLEVKSIDDTSNFDDFPDVDLKIAPSSKNKQPGYKDWIFINYTFKRFEGLTQWGKGTG</sequence>
<keyword evidence="3" id="KW-0723">Serine/threonine-protein kinase</keyword>
<comment type="catalytic activity">
    <reaction evidence="10">
        <text>L-seryl-[protein] + ATP = O-phospho-L-seryl-[protein] + ADP + H(+)</text>
        <dbReference type="Rhea" id="RHEA:17989"/>
        <dbReference type="Rhea" id="RHEA-COMP:9863"/>
        <dbReference type="Rhea" id="RHEA-COMP:11604"/>
        <dbReference type="ChEBI" id="CHEBI:15378"/>
        <dbReference type="ChEBI" id="CHEBI:29999"/>
        <dbReference type="ChEBI" id="CHEBI:30616"/>
        <dbReference type="ChEBI" id="CHEBI:83421"/>
        <dbReference type="ChEBI" id="CHEBI:456216"/>
        <dbReference type="EC" id="2.7.11.1"/>
    </reaction>
</comment>
<reference evidence="15" key="1">
    <citation type="submission" date="2025-08" db="UniProtKB">
        <authorList>
            <consortium name="RefSeq"/>
        </authorList>
    </citation>
    <scope>IDENTIFICATION</scope>
    <source>
        <tissue evidence="15">Muscle</tissue>
    </source>
</reference>
<dbReference type="PANTHER" id="PTHR22988:SF76">
    <property type="entry name" value="CHROMOSOME UNDETERMINED SCAFFOLD_135, WHOLE GENOME SHOTGUN SEQUENCE"/>
    <property type="match status" value="1"/>
</dbReference>
<keyword evidence="14" id="KW-1185">Reference proteome</keyword>
<proteinExistence type="inferred from homology"/>
<evidence type="ECO:0000259" key="13">
    <source>
        <dbReference type="PROSITE" id="PS51285"/>
    </source>
</evidence>
<dbReference type="InterPro" id="IPR000719">
    <property type="entry name" value="Prot_kinase_dom"/>
</dbReference>
<dbReference type="Pfam" id="PF00069">
    <property type="entry name" value="Pkinase"/>
    <property type="match status" value="1"/>
</dbReference>
<keyword evidence="6 11" id="KW-0547">Nucleotide-binding</keyword>
<feature type="binding site" evidence="11">
    <location>
        <position position="175"/>
    </location>
    <ligand>
        <name>ATP</name>
        <dbReference type="ChEBI" id="CHEBI:30616"/>
    </ligand>
</feature>
<dbReference type="InterPro" id="IPR011009">
    <property type="entry name" value="Kinase-like_dom_sf"/>
</dbReference>
<evidence type="ECO:0000313" key="15">
    <source>
        <dbReference type="RefSeq" id="XP_013771689.1"/>
    </source>
</evidence>
<dbReference type="PROSITE" id="PS51285">
    <property type="entry name" value="AGC_KINASE_CTER"/>
    <property type="match status" value="1"/>
</dbReference>
<dbReference type="SMART" id="SM00220">
    <property type="entry name" value="S_TKc"/>
    <property type="match status" value="1"/>
</dbReference>
<dbReference type="RefSeq" id="XP_013771689.1">
    <property type="nucleotide sequence ID" value="XM_013916235.2"/>
</dbReference>
<dbReference type="CDD" id="cd05599">
    <property type="entry name" value="STKc_NDR_like"/>
    <property type="match status" value="1"/>
</dbReference>
<comment type="similarity">
    <text evidence="1">Belongs to the protein kinase superfamily. AGC Ser/Thr protein kinase family.</text>
</comment>